<keyword evidence="3" id="KW-0813">Transport</keyword>
<feature type="transmembrane region" description="Helical" evidence="8">
    <location>
        <begin position="21"/>
        <end position="41"/>
    </location>
</feature>
<dbReference type="GO" id="GO:0005886">
    <property type="term" value="C:plasma membrane"/>
    <property type="evidence" value="ECO:0007669"/>
    <property type="project" value="UniProtKB-SubCell"/>
</dbReference>
<feature type="transmembrane region" description="Helical" evidence="8">
    <location>
        <begin position="301"/>
        <end position="323"/>
    </location>
</feature>
<sequence length="383" mass="42232">MWRDIVWLMLSTLKRTFRKRSSWLLFFGLPIAGILVSTVLYGGSGQSVLRVGIVNQDSGQRIAADTVQMVQGLKNIKLVQMSENELRSELAASNLDTGIILGSGYSQSIRGGNPDHITIQSVKGATVTAYIKAMLNQYIDNISSISRIAGTDSGKFDQLYGAFQSKEFKLTVSTVQDTSSTKRMSYQSIGFLIMFMMTSAVNLSELILINRENRTYFRILSSPISSKTYVLSNILVNLCVMLSQIVIALFFLKYVFKLSTGMSMGPMLFVLGLFSLTSVGISLVVVAFSKNSASAGALQNFIVTPSCLLSGCFIPLEIMPSAVRRIADFLPQNWVLESFEKLQTGGALSSIWFNLLLLVAFAALFFLIASYKFGRNNDTRNFV</sequence>
<dbReference type="Pfam" id="PF12698">
    <property type="entry name" value="ABC2_membrane_3"/>
    <property type="match status" value="1"/>
</dbReference>
<dbReference type="PANTHER" id="PTHR30294">
    <property type="entry name" value="MEMBRANE COMPONENT OF ABC TRANSPORTER YHHJ-RELATED"/>
    <property type="match status" value="1"/>
</dbReference>
<comment type="subcellular location">
    <subcellularLocation>
        <location evidence="1">Cell membrane</location>
        <topology evidence="1">Multi-pass membrane protein</topology>
    </subcellularLocation>
</comment>
<evidence type="ECO:0000313" key="11">
    <source>
        <dbReference type="Proteomes" id="UP000272464"/>
    </source>
</evidence>
<proteinExistence type="inferred from homology"/>
<keyword evidence="5 8" id="KW-0812">Transmembrane</keyword>
<evidence type="ECO:0000256" key="1">
    <source>
        <dbReference type="ARBA" id="ARBA00004651"/>
    </source>
</evidence>
<name>A0A3S1DA78_9BACL</name>
<evidence type="ECO:0000256" key="6">
    <source>
        <dbReference type="ARBA" id="ARBA00022989"/>
    </source>
</evidence>
<dbReference type="EMBL" id="RZNX01000003">
    <property type="protein sequence ID" value="RUT31944.1"/>
    <property type="molecule type" value="Genomic_DNA"/>
</dbReference>
<organism evidence="10 11">
    <name type="scientific">Paenibacillus zeisoli</name>
    <dbReference type="NCBI Taxonomy" id="2496267"/>
    <lineage>
        <taxon>Bacteria</taxon>
        <taxon>Bacillati</taxon>
        <taxon>Bacillota</taxon>
        <taxon>Bacilli</taxon>
        <taxon>Bacillales</taxon>
        <taxon>Paenibacillaceae</taxon>
        <taxon>Paenibacillus</taxon>
    </lineage>
</organism>
<feature type="transmembrane region" description="Helical" evidence="8">
    <location>
        <begin position="189"/>
        <end position="209"/>
    </location>
</feature>
<comment type="caution">
    <text evidence="10">The sequence shown here is derived from an EMBL/GenBank/DDBJ whole genome shotgun (WGS) entry which is preliminary data.</text>
</comment>
<dbReference type="AlphaFoldDB" id="A0A3S1DA78"/>
<dbReference type="InterPro" id="IPR051449">
    <property type="entry name" value="ABC-2_transporter_component"/>
</dbReference>
<gene>
    <name evidence="10" type="ORF">EJP77_11280</name>
</gene>
<accession>A0A3S1DA78</accession>
<feature type="transmembrane region" description="Helical" evidence="8">
    <location>
        <begin position="230"/>
        <end position="256"/>
    </location>
</feature>
<dbReference type="Gene3D" id="3.40.1710.10">
    <property type="entry name" value="abc type-2 transporter like domain"/>
    <property type="match status" value="1"/>
</dbReference>
<dbReference type="PROSITE" id="PS51012">
    <property type="entry name" value="ABC_TM2"/>
    <property type="match status" value="1"/>
</dbReference>
<keyword evidence="4" id="KW-1003">Cell membrane</keyword>
<dbReference type="OrthoDB" id="266913at2"/>
<reference evidence="10 11" key="1">
    <citation type="submission" date="2018-12" db="EMBL/GenBank/DDBJ databases">
        <authorList>
            <person name="Sun L."/>
            <person name="Chen Z."/>
        </authorList>
    </citation>
    <scope>NUCLEOTIDE SEQUENCE [LARGE SCALE GENOMIC DNA]</scope>
    <source>
        <strain evidence="10 11">3-5-3</strain>
    </source>
</reference>
<dbReference type="PANTHER" id="PTHR30294:SF45">
    <property type="entry name" value="LINEARMYCIN RESISTANCE PERMEASE PROTEIN LNRN"/>
    <property type="match status" value="1"/>
</dbReference>
<keyword evidence="6 8" id="KW-1133">Transmembrane helix</keyword>
<evidence type="ECO:0000256" key="2">
    <source>
        <dbReference type="ARBA" id="ARBA00007783"/>
    </source>
</evidence>
<keyword evidence="11" id="KW-1185">Reference proteome</keyword>
<keyword evidence="7 8" id="KW-0472">Membrane</keyword>
<dbReference type="Proteomes" id="UP000272464">
    <property type="component" value="Unassembled WGS sequence"/>
</dbReference>
<feature type="transmembrane region" description="Helical" evidence="8">
    <location>
        <begin position="268"/>
        <end position="289"/>
    </location>
</feature>
<evidence type="ECO:0000256" key="7">
    <source>
        <dbReference type="ARBA" id="ARBA00023136"/>
    </source>
</evidence>
<feature type="transmembrane region" description="Helical" evidence="8">
    <location>
        <begin position="351"/>
        <end position="371"/>
    </location>
</feature>
<evidence type="ECO:0000256" key="3">
    <source>
        <dbReference type="ARBA" id="ARBA00022448"/>
    </source>
</evidence>
<dbReference type="RefSeq" id="WP_127199323.1">
    <property type="nucleotide sequence ID" value="NZ_RZNX01000003.1"/>
</dbReference>
<dbReference type="GO" id="GO:0140359">
    <property type="term" value="F:ABC-type transporter activity"/>
    <property type="evidence" value="ECO:0007669"/>
    <property type="project" value="InterPro"/>
</dbReference>
<evidence type="ECO:0000256" key="8">
    <source>
        <dbReference type="SAM" id="Phobius"/>
    </source>
</evidence>
<evidence type="ECO:0000259" key="9">
    <source>
        <dbReference type="PROSITE" id="PS51012"/>
    </source>
</evidence>
<comment type="similarity">
    <text evidence="2">Belongs to the ABC-2 integral membrane protein family.</text>
</comment>
<evidence type="ECO:0000256" key="4">
    <source>
        <dbReference type="ARBA" id="ARBA00022475"/>
    </source>
</evidence>
<feature type="domain" description="ABC transmembrane type-2" evidence="9">
    <location>
        <begin position="152"/>
        <end position="376"/>
    </location>
</feature>
<dbReference type="InterPro" id="IPR013525">
    <property type="entry name" value="ABC2_TM"/>
</dbReference>
<protein>
    <submittedName>
        <fullName evidence="10">ABC transporter permease</fullName>
    </submittedName>
</protein>
<evidence type="ECO:0000313" key="10">
    <source>
        <dbReference type="EMBL" id="RUT31944.1"/>
    </source>
</evidence>
<evidence type="ECO:0000256" key="5">
    <source>
        <dbReference type="ARBA" id="ARBA00022692"/>
    </source>
</evidence>
<dbReference type="InterPro" id="IPR047817">
    <property type="entry name" value="ABC2_TM_bact-type"/>
</dbReference>